<dbReference type="GeneID" id="54359673"/>
<dbReference type="RefSeq" id="XP_033456329.1">
    <property type="nucleotide sequence ID" value="XM_033601873.1"/>
</dbReference>
<dbReference type="PANTHER" id="PTHR37540">
    <property type="entry name" value="TRANSCRIPTION FACTOR (ACR-2), PUTATIVE-RELATED-RELATED"/>
    <property type="match status" value="1"/>
</dbReference>
<dbReference type="PANTHER" id="PTHR37540:SF5">
    <property type="entry name" value="TRANSCRIPTION FACTOR DOMAIN-CONTAINING PROTEIN"/>
    <property type="match status" value="1"/>
</dbReference>
<reference evidence="2" key="3">
    <citation type="submission" date="2025-08" db="UniProtKB">
        <authorList>
            <consortium name="RefSeq"/>
        </authorList>
    </citation>
    <scope>IDENTIFICATION</scope>
    <source>
        <strain evidence="2">CBS 342.82</strain>
    </source>
</reference>
<proteinExistence type="predicted"/>
<gene>
    <name evidence="2" type="ORF">K489DRAFT_325987</name>
</gene>
<protein>
    <recommendedName>
        <fullName evidence="3">Transcription factor domain-containing protein</fullName>
    </recommendedName>
</protein>
<organism evidence="2">
    <name type="scientific">Dissoconium aciculare CBS 342.82</name>
    <dbReference type="NCBI Taxonomy" id="1314786"/>
    <lineage>
        <taxon>Eukaryota</taxon>
        <taxon>Fungi</taxon>
        <taxon>Dikarya</taxon>
        <taxon>Ascomycota</taxon>
        <taxon>Pezizomycotina</taxon>
        <taxon>Dothideomycetes</taxon>
        <taxon>Dothideomycetidae</taxon>
        <taxon>Mycosphaerellales</taxon>
        <taxon>Dissoconiaceae</taxon>
        <taxon>Dissoconium</taxon>
    </lineage>
</organism>
<feature type="non-terminal residue" evidence="2">
    <location>
        <position position="1"/>
    </location>
</feature>
<dbReference type="OrthoDB" id="4159781at2759"/>
<reference evidence="2" key="1">
    <citation type="submission" date="2020-01" db="EMBL/GenBank/DDBJ databases">
        <authorList>
            <consortium name="DOE Joint Genome Institute"/>
            <person name="Haridas S."/>
            <person name="Albert R."/>
            <person name="Binder M."/>
            <person name="Bloem J."/>
            <person name="Labutti K."/>
            <person name="Salamov A."/>
            <person name="Andreopoulos B."/>
            <person name="Baker S.E."/>
            <person name="Barry K."/>
            <person name="Bills G."/>
            <person name="Bluhm B.H."/>
            <person name="Cannon C."/>
            <person name="Castanera R."/>
            <person name="Culley D.E."/>
            <person name="Daum C."/>
            <person name="Ezra D."/>
            <person name="Gonzalez J.B."/>
            <person name="Henrissat B."/>
            <person name="Kuo A."/>
            <person name="Liang C."/>
            <person name="Lipzen A."/>
            <person name="Lutzoni F."/>
            <person name="Magnuson J."/>
            <person name="Mondo S."/>
            <person name="Nolan M."/>
            <person name="Ohm R."/>
            <person name="Pangilinan J."/>
            <person name="Park H.-J."/>
            <person name="Ramirez L."/>
            <person name="Alfaro M."/>
            <person name="Sun H."/>
            <person name="Tritt A."/>
            <person name="Yoshinaga Y."/>
            <person name="Zwiers L.-H."/>
            <person name="Turgeon B.G."/>
            <person name="Goodwin S.B."/>
            <person name="Spatafora J.W."/>
            <person name="Crous P.W."/>
            <person name="Grigoriev I.V."/>
        </authorList>
    </citation>
    <scope>NUCLEOTIDE SEQUENCE</scope>
    <source>
        <strain evidence="2">CBS 342.82</strain>
    </source>
</reference>
<evidence type="ECO:0000313" key="1">
    <source>
        <dbReference type="Proteomes" id="UP000504637"/>
    </source>
</evidence>
<dbReference type="Proteomes" id="UP000504637">
    <property type="component" value="Unplaced"/>
</dbReference>
<sequence length="210" mass="23612">TTSSTVMTVFAPRAWPALKINNEQGLHWEWFMTQHALAEPALFYVRLLFASGDLARMNAIPPNTTAWLRYQAVKTINEALSEPTRATSDALILAVGRIALHECLYGNRETSNRVHRPAQARMIAMRAGIEALNFPELVKRLMRWADDIMARQGGTERLLEVGDESQNFSLKERIEALESWVPPEPDADQRNAQCALPSAGTFIKTEGHRD</sequence>
<accession>A0A6J3LUG8</accession>
<dbReference type="AlphaFoldDB" id="A0A6J3LUG8"/>
<reference evidence="2" key="2">
    <citation type="submission" date="2020-04" db="EMBL/GenBank/DDBJ databases">
        <authorList>
            <consortium name="NCBI Genome Project"/>
        </authorList>
    </citation>
    <scope>NUCLEOTIDE SEQUENCE</scope>
    <source>
        <strain evidence="2">CBS 342.82</strain>
    </source>
</reference>
<keyword evidence="1" id="KW-1185">Reference proteome</keyword>
<evidence type="ECO:0008006" key="3">
    <source>
        <dbReference type="Google" id="ProtNLM"/>
    </source>
</evidence>
<evidence type="ECO:0000313" key="2">
    <source>
        <dbReference type="RefSeq" id="XP_033456329.1"/>
    </source>
</evidence>
<name>A0A6J3LUG8_9PEZI</name>